<dbReference type="InterPro" id="IPR051396">
    <property type="entry name" value="Bact_Antivir_Def_Nuclease"/>
</dbReference>
<name>A0ABU8MWP8_9PSEU</name>
<keyword evidence="3" id="KW-1185">Reference proteome</keyword>
<evidence type="ECO:0000313" key="2">
    <source>
        <dbReference type="EMBL" id="MEJ2871749.1"/>
    </source>
</evidence>
<dbReference type="Pfam" id="PF13304">
    <property type="entry name" value="AAA_21"/>
    <property type="match status" value="1"/>
</dbReference>
<accession>A0ABU8MWP8</accession>
<evidence type="ECO:0000259" key="1">
    <source>
        <dbReference type="SMART" id="SM00382"/>
    </source>
</evidence>
<dbReference type="EMBL" id="JBBEGN010000027">
    <property type="protein sequence ID" value="MEJ2871749.1"/>
    <property type="molecule type" value="Genomic_DNA"/>
</dbReference>
<dbReference type="SMART" id="SM00382">
    <property type="entry name" value="AAA"/>
    <property type="match status" value="1"/>
</dbReference>
<dbReference type="CDD" id="cd00267">
    <property type="entry name" value="ABC_ATPase"/>
    <property type="match status" value="1"/>
</dbReference>
<dbReference type="Gene3D" id="3.40.50.300">
    <property type="entry name" value="P-loop containing nucleotide triphosphate hydrolases"/>
    <property type="match status" value="1"/>
</dbReference>
<dbReference type="InterPro" id="IPR003959">
    <property type="entry name" value="ATPase_AAA_core"/>
</dbReference>
<dbReference type="SUPFAM" id="SSF52540">
    <property type="entry name" value="P-loop containing nucleoside triphosphate hydrolases"/>
    <property type="match status" value="1"/>
</dbReference>
<comment type="caution">
    <text evidence="2">The sequence shown here is derived from an EMBL/GenBank/DDBJ whole genome shotgun (WGS) entry which is preliminary data.</text>
</comment>
<sequence length="612" mass="68231">MQFEFVHRYKSIVSVPTSEDVGSFVVLTGVNGSGKSHLLSALEQGAITIVGASKPPHVGVRTFRLSELMADPPAQDTPKNHAERWANIATQIRSWAEQNPGLQPEQREAFVIQNLKQSRLVSEAALLELLDYRDGFLHEFEFDDIREALPLNFEELDPFKASLSTVFGTYYARREQHRQYEYRNHRYNDPTPFLNDEEFAAKYGPPPWELMNDTLERIGLHYEFREPAGIPENVPYQPKLRDRGSGLEVPVEELSTGERTLLSVALALYTGQSDTAELRMPETLLLDEADASLHPEMIQSLLSVIDGVFVRRHSVNVIMTTHSPTTVALAPEQSLYLMQKYAVPRMVSVGRDRALASLTVGLPTLSIRQENRLTVLTEAESDATCYEAVYRRIRNRLSSPFSLTFVPSGLGSENAGSSVEVIRLVQAFRTNGNDRVVGIVDRDKRQGAPDGIVYSSERYSLENHILDPLLVGTLLLALNFRKPEDLGLAENARHFSLDPEQAQLVVDSVSNALGSGYSDAERVATTYTGGFSLEIPKKFIDGNGHEIEKRYVETFEELKRFKGQTKREVVSIAVRDCVEHLPLSVLKLIESLALVPAGPGSPTEAGRPQTSN</sequence>
<dbReference type="Proteomes" id="UP001385809">
    <property type="component" value="Unassembled WGS sequence"/>
</dbReference>
<dbReference type="InterPro" id="IPR027417">
    <property type="entry name" value="P-loop_NTPase"/>
</dbReference>
<reference evidence="2 3" key="1">
    <citation type="submission" date="2024-03" db="EMBL/GenBank/DDBJ databases">
        <title>Actinomycetospora sp. OC33-EN08, a novel actinomycete isolated from wild orchid (Aerides multiflora).</title>
        <authorList>
            <person name="Suriyachadkun C."/>
        </authorList>
    </citation>
    <scope>NUCLEOTIDE SEQUENCE [LARGE SCALE GENOMIC DNA]</scope>
    <source>
        <strain evidence="2 3">OC33-EN08</strain>
    </source>
</reference>
<dbReference type="RefSeq" id="WP_337698322.1">
    <property type="nucleotide sequence ID" value="NZ_JBBEGN010000027.1"/>
</dbReference>
<feature type="domain" description="AAA+ ATPase" evidence="1">
    <location>
        <begin position="21"/>
        <end position="353"/>
    </location>
</feature>
<evidence type="ECO:0000313" key="3">
    <source>
        <dbReference type="Proteomes" id="UP001385809"/>
    </source>
</evidence>
<dbReference type="InterPro" id="IPR003593">
    <property type="entry name" value="AAA+_ATPase"/>
</dbReference>
<dbReference type="PANTHER" id="PTHR43581">
    <property type="entry name" value="ATP/GTP PHOSPHATASE"/>
    <property type="match status" value="1"/>
</dbReference>
<dbReference type="PANTHER" id="PTHR43581:SF4">
    <property type="entry name" value="ATP_GTP PHOSPHATASE"/>
    <property type="match status" value="1"/>
</dbReference>
<protein>
    <submittedName>
        <fullName evidence="2">AAA family ATPase</fullName>
    </submittedName>
</protein>
<organism evidence="2 3">
    <name type="scientific">Actinomycetospora aurantiaca</name>
    <dbReference type="NCBI Taxonomy" id="3129233"/>
    <lineage>
        <taxon>Bacteria</taxon>
        <taxon>Bacillati</taxon>
        <taxon>Actinomycetota</taxon>
        <taxon>Actinomycetes</taxon>
        <taxon>Pseudonocardiales</taxon>
        <taxon>Pseudonocardiaceae</taxon>
        <taxon>Actinomycetospora</taxon>
    </lineage>
</organism>
<proteinExistence type="predicted"/>
<gene>
    <name evidence="2" type="ORF">WCD74_28595</name>
</gene>